<dbReference type="InterPro" id="IPR011043">
    <property type="entry name" value="Gal_Oxase/kelch_b-propeller"/>
</dbReference>
<dbReference type="EMBL" id="FN656388">
    <property type="protein sequence ID" value="CBY41337.1"/>
    <property type="molecule type" value="Genomic_DNA"/>
</dbReference>
<evidence type="ECO:0000313" key="1">
    <source>
        <dbReference type="EMBL" id="CBY41337.1"/>
    </source>
</evidence>
<protein>
    <submittedName>
        <fullName evidence="1">Uncharacterized protein</fullName>
    </submittedName>
</protein>
<dbReference type="InterPro" id="IPR015915">
    <property type="entry name" value="Kelch-typ_b-propeller"/>
</dbReference>
<dbReference type="Proteomes" id="UP000011014">
    <property type="component" value="Unassembled WGS sequence"/>
</dbReference>
<feature type="non-terminal residue" evidence="1">
    <location>
        <position position="1"/>
    </location>
</feature>
<dbReference type="SUPFAM" id="SSF50965">
    <property type="entry name" value="Galactose oxidase, central domain"/>
    <property type="match status" value="1"/>
</dbReference>
<accession>E4Z0V9</accession>
<dbReference type="Gene3D" id="2.120.10.80">
    <property type="entry name" value="Kelch-type beta propeller"/>
    <property type="match status" value="1"/>
</dbReference>
<organism evidence="1">
    <name type="scientific">Oikopleura dioica</name>
    <name type="common">Tunicate</name>
    <dbReference type="NCBI Taxonomy" id="34765"/>
    <lineage>
        <taxon>Eukaryota</taxon>
        <taxon>Metazoa</taxon>
        <taxon>Chordata</taxon>
        <taxon>Tunicata</taxon>
        <taxon>Appendicularia</taxon>
        <taxon>Copelata</taxon>
        <taxon>Oikopleuridae</taxon>
        <taxon>Oikopleura</taxon>
    </lineage>
</organism>
<gene>
    <name evidence="1" type="ORF">GSOID_T00023402001</name>
</gene>
<name>E4Z0V9_OIKDI</name>
<dbReference type="AlphaFoldDB" id="E4Z0V9"/>
<reference evidence="1" key="1">
    <citation type="journal article" date="2010" name="Science">
        <title>Plasticity of animal genome architecture unmasked by rapid evolution of a pelagic tunicate.</title>
        <authorList>
            <person name="Denoeud F."/>
            <person name="Henriet S."/>
            <person name="Mungpakdee S."/>
            <person name="Aury J.M."/>
            <person name="Da Silva C."/>
            <person name="Brinkmann H."/>
            <person name="Mikhaleva J."/>
            <person name="Olsen L.C."/>
            <person name="Jubin C."/>
            <person name="Canestro C."/>
            <person name="Bouquet J.M."/>
            <person name="Danks G."/>
            <person name="Poulain J."/>
            <person name="Campsteijn C."/>
            <person name="Adamski M."/>
            <person name="Cross I."/>
            <person name="Yadetie F."/>
            <person name="Muffato M."/>
            <person name="Louis A."/>
            <person name="Butcher S."/>
            <person name="Tsagkogeorga G."/>
            <person name="Konrad A."/>
            <person name="Singh S."/>
            <person name="Jensen M.F."/>
            <person name="Cong E.H."/>
            <person name="Eikeseth-Otteraa H."/>
            <person name="Noel B."/>
            <person name="Anthouard V."/>
            <person name="Porcel B.M."/>
            <person name="Kachouri-Lafond R."/>
            <person name="Nishino A."/>
            <person name="Ugolini M."/>
            <person name="Chourrout P."/>
            <person name="Nishida H."/>
            <person name="Aasland R."/>
            <person name="Huzurbazar S."/>
            <person name="Westhof E."/>
            <person name="Delsuc F."/>
            <person name="Lehrach H."/>
            <person name="Reinhardt R."/>
            <person name="Weissenbach J."/>
            <person name="Roy S.W."/>
            <person name="Artiguenave F."/>
            <person name="Postlethwait J.H."/>
            <person name="Manak J.R."/>
            <person name="Thompson E.M."/>
            <person name="Jaillon O."/>
            <person name="Du Pasquier L."/>
            <person name="Boudinot P."/>
            <person name="Liberles D.A."/>
            <person name="Volff J.N."/>
            <person name="Philippe H."/>
            <person name="Lenhard B."/>
            <person name="Roest Crollius H."/>
            <person name="Wincker P."/>
            <person name="Chourrout D."/>
        </authorList>
    </citation>
    <scope>NUCLEOTIDE SEQUENCE [LARGE SCALE GENOMIC DNA]</scope>
</reference>
<sequence length="280" mass="31122">SDVFILVIPFYVDKNYLQSSDGSSQISATINAPGNYYATFVAHALVNGKLHIFGGTSDYKKIARLDDCTFNELTVRLNEERRAGHAAMSIENGKKVLICFDRSGDIRKTCEIFDGSTTVSTFAADWTHHWGGLGLYKNQPTSVGCFDYEHQKAETLSATGWIALPDHPKRISMHSLVALENQSLLLIGGQDWGNGGVSQSGIWLLKDENWNQIGELLQAAYAGSAIYIGRSIYYFGFDSKAIERLDFNQDEDLQTVAEIGNQQGNYKYPVLFQTVSDYCI</sequence>
<proteinExistence type="predicted"/>